<reference evidence="2" key="2">
    <citation type="submission" date="2020-09" db="EMBL/GenBank/DDBJ databases">
        <authorList>
            <person name="Sun Q."/>
            <person name="Ohkuma M."/>
        </authorList>
    </citation>
    <scope>NUCLEOTIDE SEQUENCE</scope>
    <source>
        <strain evidence="2">JCM 30804</strain>
    </source>
</reference>
<comment type="caution">
    <text evidence="2">The sequence shown here is derived from an EMBL/GenBank/DDBJ whole genome shotgun (WGS) entry which is preliminary data.</text>
</comment>
<feature type="signal peptide" evidence="1">
    <location>
        <begin position="1"/>
        <end position="33"/>
    </location>
</feature>
<dbReference type="PROSITE" id="PS51318">
    <property type="entry name" value="TAT"/>
    <property type="match status" value="1"/>
</dbReference>
<reference evidence="2" key="1">
    <citation type="journal article" date="2014" name="Int. J. Syst. Evol. Microbiol.">
        <title>Complete genome sequence of Corynebacterium casei LMG S-19264T (=DSM 44701T), isolated from a smear-ripened cheese.</title>
        <authorList>
            <consortium name="US DOE Joint Genome Institute (JGI-PGF)"/>
            <person name="Walter F."/>
            <person name="Albersmeier A."/>
            <person name="Kalinowski J."/>
            <person name="Ruckert C."/>
        </authorList>
    </citation>
    <scope>NUCLEOTIDE SEQUENCE</scope>
    <source>
        <strain evidence="2">JCM 30804</strain>
    </source>
</reference>
<accession>A0A917NDF3</accession>
<protein>
    <submittedName>
        <fullName evidence="2">Cytochrome c</fullName>
    </submittedName>
</protein>
<gene>
    <name evidence="2" type="ORF">GCM10009332_31580</name>
</gene>
<sequence>MDKMTINRRQALGHIIGITSVAAGAAIAPSALAATPIEGAATDFILGKGEKLKYVKLDPMAVAKLAYESKSGGCMYQVFHAMISKLSESTSVDAAKFKTIPTGLAVYGGGGIAGQGTVCGNLNGAGMLVNILDDINGQNGAVVAALFRFYEITELPYMDDAFVTGIGSTQDVTATSVVSASIANSSLCHSSLTNWSEASGKTVAQKGERCPRLAAAIAMKLVELLNDAYDGKAIEGTKHEDNGSCTTCHGKAETMMGAPSVMTGMECQTCHTGHFN</sequence>
<keyword evidence="1" id="KW-0732">Signal</keyword>
<dbReference type="AlphaFoldDB" id="A0A917NDF3"/>
<proteinExistence type="predicted"/>
<dbReference type="InterPro" id="IPR006311">
    <property type="entry name" value="TAT_signal"/>
</dbReference>
<dbReference type="SUPFAM" id="SSF48695">
    <property type="entry name" value="Multiheme cytochromes"/>
    <property type="match status" value="1"/>
</dbReference>
<name>A0A917NDF3_9GAMM</name>
<organism evidence="2 3">
    <name type="scientific">Shewanella gelidii</name>
    <dbReference type="NCBI Taxonomy" id="1642821"/>
    <lineage>
        <taxon>Bacteria</taxon>
        <taxon>Pseudomonadati</taxon>
        <taxon>Pseudomonadota</taxon>
        <taxon>Gammaproteobacteria</taxon>
        <taxon>Alteromonadales</taxon>
        <taxon>Shewanellaceae</taxon>
        <taxon>Shewanella</taxon>
    </lineage>
</organism>
<evidence type="ECO:0000313" key="2">
    <source>
        <dbReference type="EMBL" id="GGI91963.1"/>
    </source>
</evidence>
<evidence type="ECO:0000313" key="3">
    <source>
        <dbReference type="Proteomes" id="UP000613743"/>
    </source>
</evidence>
<evidence type="ECO:0000256" key="1">
    <source>
        <dbReference type="SAM" id="SignalP"/>
    </source>
</evidence>
<dbReference type="Proteomes" id="UP000613743">
    <property type="component" value="Unassembled WGS sequence"/>
</dbReference>
<keyword evidence="3" id="KW-1185">Reference proteome</keyword>
<dbReference type="EMBL" id="BMPZ01000013">
    <property type="protein sequence ID" value="GGI91963.1"/>
    <property type="molecule type" value="Genomic_DNA"/>
</dbReference>
<feature type="chain" id="PRO_5038138374" evidence="1">
    <location>
        <begin position="34"/>
        <end position="276"/>
    </location>
</feature>
<dbReference type="InterPro" id="IPR036280">
    <property type="entry name" value="Multihaem_cyt_sf"/>
</dbReference>